<protein>
    <submittedName>
        <fullName evidence="3">Putative Cuticle protein</fullName>
    </submittedName>
</protein>
<evidence type="ECO:0000313" key="4">
    <source>
        <dbReference type="Proteomes" id="UP000747542"/>
    </source>
</evidence>
<dbReference type="AlphaFoldDB" id="A0A8J5KAH1"/>
<keyword evidence="4" id="KW-1185">Reference proteome</keyword>
<evidence type="ECO:0000256" key="2">
    <source>
        <dbReference type="SAM" id="SignalP"/>
    </source>
</evidence>
<gene>
    <name evidence="3" type="ORF">Hamer_G013862</name>
</gene>
<dbReference type="EMBL" id="JAHLQT010012946">
    <property type="protein sequence ID" value="KAG7171072.1"/>
    <property type="molecule type" value="Genomic_DNA"/>
</dbReference>
<name>A0A8J5KAH1_HOMAM</name>
<evidence type="ECO:0000256" key="1">
    <source>
        <dbReference type="SAM" id="MobiDB-lite"/>
    </source>
</evidence>
<dbReference type="Pfam" id="PF00379">
    <property type="entry name" value="Chitin_bind_4"/>
    <property type="match status" value="1"/>
</dbReference>
<feature type="compositionally biased region" description="Gly residues" evidence="1">
    <location>
        <begin position="64"/>
        <end position="75"/>
    </location>
</feature>
<organism evidence="3 4">
    <name type="scientific">Homarus americanus</name>
    <name type="common">American lobster</name>
    <dbReference type="NCBI Taxonomy" id="6706"/>
    <lineage>
        <taxon>Eukaryota</taxon>
        <taxon>Metazoa</taxon>
        <taxon>Ecdysozoa</taxon>
        <taxon>Arthropoda</taxon>
        <taxon>Crustacea</taxon>
        <taxon>Multicrustacea</taxon>
        <taxon>Malacostraca</taxon>
        <taxon>Eumalacostraca</taxon>
        <taxon>Eucarida</taxon>
        <taxon>Decapoda</taxon>
        <taxon>Pleocyemata</taxon>
        <taxon>Astacidea</taxon>
        <taxon>Nephropoidea</taxon>
        <taxon>Nephropidae</taxon>
        <taxon>Homarus</taxon>
    </lineage>
</organism>
<dbReference type="InterPro" id="IPR000618">
    <property type="entry name" value="Insect_cuticle"/>
</dbReference>
<sequence length="75" mass="7673">MKNLVLFTLLAVAVADKPSAHYGAPSGSGPLIAILRDDRVAPDAAGSYSFNVETEDGISRQESGGPGGTQQGSVR</sequence>
<evidence type="ECO:0000313" key="3">
    <source>
        <dbReference type="EMBL" id="KAG7171072.1"/>
    </source>
</evidence>
<feature type="chain" id="PRO_5035223589" evidence="2">
    <location>
        <begin position="16"/>
        <end position="75"/>
    </location>
</feature>
<feature type="region of interest" description="Disordered" evidence="1">
    <location>
        <begin position="52"/>
        <end position="75"/>
    </location>
</feature>
<comment type="caution">
    <text evidence="3">The sequence shown here is derived from an EMBL/GenBank/DDBJ whole genome shotgun (WGS) entry which is preliminary data.</text>
</comment>
<accession>A0A8J5KAH1</accession>
<reference evidence="3" key="1">
    <citation type="journal article" date="2021" name="Sci. Adv.">
        <title>The American lobster genome reveals insights on longevity, neural, and immune adaptations.</title>
        <authorList>
            <person name="Polinski J.M."/>
            <person name="Zimin A.V."/>
            <person name="Clark K.F."/>
            <person name="Kohn A.B."/>
            <person name="Sadowski N."/>
            <person name="Timp W."/>
            <person name="Ptitsyn A."/>
            <person name="Khanna P."/>
            <person name="Romanova D.Y."/>
            <person name="Williams P."/>
            <person name="Greenwood S.J."/>
            <person name="Moroz L.L."/>
            <person name="Walt D.R."/>
            <person name="Bodnar A.G."/>
        </authorList>
    </citation>
    <scope>NUCLEOTIDE SEQUENCE</scope>
    <source>
        <strain evidence="3">GMGI-L3</strain>
    </source>
</reference>
<proteinExistence type="predicted"/>
<keyword evidence="2" id="KW-0732">Signal</keyword>
<dbReference type="Proteomes" id="UP000747542">
    <property type="component" value="Unassembled WGS sequence"/>
</dbReference>
<feature type="signal peptide" evidence="2">
    <location>
        <begin position="1"/>
        <end position="15"/>
    </location>
</feature>